<evidence type="ECO:0000313" key="3">
    <source>
        <dbReference type="Proteomes" id="UP001457282"/>
    </source>
</evidence>
<name>A0AAW1Y5C5_RUBAR</name>
<feature type="compositionally biased region" description="Pro residues" evidence="1">
    <location>
        <begin position="75"/>
        <end position="87"/>
    </location>
</feature>
<dbReference type="AlphaFoldDB" id="A0AAW1Y5C5"/>
<organism evidence="2 3">
    <name type="scientific">Rubus argutus</name>
    <name type="common">Southern blackberry</name>
    <dbReference type="NCBI Taxonomy" id="59490"/>
    <lineage>
        <taxon>Eukaryota</taxon>
        <taxon>Viridiplantae</taxon>
        <taxon>Streptophyta</taxon>
        <taxon>Embryophyta</taxon>
        <taxon>Tracheophyta</taxon>
        <taxon>Spermatophyta</taxon>
        <taxon>Magnoliopsida</taxon>
        <taxon>eudicotyledons</taxon>
        <taxon>Gunneridae</taxon>
        <taxon>Pentapetalae</taxon>
        <taxon>rosids</taxon>
        <taxon>fabids</taxon>
        <taxon>Rosales</taxon>
        <taxon>Rosaceae</taxon>
        <taxon>Rosoideae</taxon>
        <taxon>Rosoideae incertae sedis</taxon>
        <taxon>Rubus</taxon>
    </lineage>
</organism>
<comment type="caution">
    <text evidence="2">The sequence shown here is derived from an EMBL/GenBank/DDBJ whole genome shotgun (WGS) entry which is preliminary data.</text>
</comment>
<feature type="compositionally biased region" description="Low complexity" evidence="1">
    <location>
        <begin position="7"/>
        <end position="18"/>
    </location>
</feature>
<dbReference type="EMBL" id="JBEDUW010000002">
    <property type="protein sequence ID" value="KAK9943260.1"/>
    <property type="molecule type" value="Genomic_DNA"/>
</dbReference>
<keyword evidence="3" id="KW-1185">Reference proteome</keyword>
<reference evidence="2 3" key="1">
    <citation type="journal article" date="2023" name="G3 (Bethesda)">
        <title>A chromosome-length genome assembly and annotation of blackberry (Rubus argutus, cv. 'Hillquist').</title>
        <authorList>
            <person name="Bruna T."/>
            <person name="Aryal R."/>
            <person name="Dudchenko O."/>
            <person name="Sargent D.J."/>
            <person name="Mead D."/>
            <person name="Buti M."/>
            <person name="Cavallini A."/>
            <person name="Hytonen T."/>
            <person name="Andres J."/>
            <person name="Pham M."/>
            <person name="Weisz D."/>
            <person name="Mascagni F."/>
            <person name="Usai G."/>
            <person name="Natali L."/>
            <person name="Bassil N."/>
            <person name="Fernandez G.E."/>
            <person name="Lomsadze A."/>
            <person name="Armour M."/>
            <person name="Olukolu B."/>
            <person name="Poorten T."/>
            <person name="Britton C."/>
            <person name="Davik J."/>
            <person name="Ashrafi H."/>
            <person name="Aiden E.L."/>
            <person name="Borodovsky M."/>
            <person name="Worthington M."/>
        </authorList>
    </citation>
    <scope>NUCLEOTIDE SEQUENCE [LARGE SCALE GENOMIC DNA]</scope>
    <source>
        <strain evidence="2">PI 553951</strain>
    </source>
</reference>
<feature type="region of interest" description="Disordered" evidence="1">
    <location>
        <begin position="1"/>
        <end position="45"/>
    </location>
</feature>
<accession>A0AAW1Y5C5</accession>
<proteinExistence type="predicted"/>
<sequence length="96" mass="10058">MEPINSPSPARASSSTRAQPHSRPLSPAMPEPAPHSTAPESANEPNLLRSSLLCPCQAQLALIRIPCPLPPVISAPPPAIKMPPRRPSTPSLFGAT</sequence>
<feature type="region of interest" description="Disordered" evidence="1">
    <location>
        <begin position="75"/>
        <end position="96"/>
    </location>
</feature>
<evidence type="ECO:0000313" key="2">
    <source>
        <dbReference type="EMBL" id="KAK9943260.1"/>
    </source>
</evidence>
<protein>
    <submittedName>
        <fullName evidence="2">Uncharacterized protein</fullName>
    </submittedName>
</protein>
<evidence type="ECO:0000256" key="1">
    <source>
        <dbReference type="SAM" id="MobiDB-lite"/>
    </source>
</evidence>
<gene>
    <name evidence="2" type="ORF">M0R45_008874</name>
</gene>
<dbReference type="Proteomes" id="UP001457282">
    <property type="component" value="Unassembled WGS sequence"/>
</dbReference>